<feature type="transmembrane region" description="Helical" evidence="1">
    <location>
        <begin position="21"/>
        <end position="40"/>
    </location>
</feature>
<protein>
    <submittedName>
        <fullName evidence="2">ABC transporter permease subunit</fullName>
    </submittedName>
</protein>
<accession>A0A6L5QM78</accession>
<organism evidence="2 3">
    <name type="scientific">Duganella alba</name>
    <dbReference type="NCBI Taxonomy" id="2666081"/>
    <lineage>
        <taxon>Bacteria</taxon>
        <taxon>Pseudomonadati</taxon>
        <taxon>Pseudomonadota</taxon>
        <taxon>Betaproteobacteria</taxon>
        <taxon>Burkholderiales</taxon>
        <taxon>Oxalobacteraceae</taxon>
        <taxon>Telluria group</taxon>
        <taxon>Duganella</taxon>
    </lineage>
</organism>
<dbReference type="Proteomes" id="UP000481037">
    <property type="component" value="Unassembled WGS sequence"/>
</dbReference>
<keyword evidence="1" id="KW-1133">Transmembrane helix</keyword>
<dbReference type="PANTHER" id="PTHR43471">
    <property type="entry name" value="ABC TRANSPORTER PERMEASE"/>
    <property type="match status" value="1"/>
</dbReference>
<keyword evidence="3" id="KW-1185">Reference proteome</keyword>
<feature type="transmembrane region" description="Helical" evidence="1">
    <location>
        <begin position="290"/>
        <end position="317"/>
    </location>
</feature>
<proteinExistence type="predicted"/>
<dbReference type="EMBL" id="WKJM01000017">
    <property type="protein sequence ID" value="MRX10051.1"/>
    <property type="molecule type" value="Genomic_DNA"/>
</dbReference>
<dbReference type="GO" id="GO:0005886">
    <property type="term" value="C:plasma membrane"/>
    <property type="evidence" value="ECO:0007669"/>
    <property type="project" value="UniProtKB-SubCell"/>
</dbReference>
<keyword evidence="1" id="KW-0812">Transmembrane</keyword>
<dbReference type="PANTHER" id="PTHR43471:SF3">
    <property type="entry name" value="ABC TRANSPORTER PERMEASE PROTEIN NATB"/>
    <property type="match status" value="1"/>
</dbReference>
<feature type="transmembrane region" description="Helical" evidence="1">
    <location>
        <begin position="337"/>
        <end position="360"/>
    </location>
</feature>
<dbReference type="RefSeq" id="WP_154366423.1">
    <property type="nucleotide sequence ID" value="NZ_WKJM01000017.1"/>
</dbReference>
<evidence type="ECO:0000256" key="1">
    <source>
        <dbReference type="SAM" id="Phobius"/>
    </source>
</evidence>
<name>A0A6L5QM78_9BURK</name>
<feature type="transmembrane region" description="Helical" evidence="1">
    <location>
        <begin position="255"/>
        <end position="278"/>
    </location>
</feature>
<evidence type="ECO:0000313" key="3">
    <source>
        <dbReference type="Proteomes" id="UP000481037"/>
    </source>
</evidence>
<feature type="transmembrane region" description="Helical" evidence="1">
    <location>
        <begin position="214"/>
        <end position="235"/>
    </location>
</feature>
<comment type="caution">
    <text evidence="2">The sequence shown here is derived from an EMBL/GenBank/DDBJ whole genome shotgun (WGS) entry which is preliminary data.</text>
</comment>
<dbReference type="GO" id="GO:0140359">
    <property type="term" value="F:ABC-type transporter activity"/>
    <property type="evidence" value="ECO:0007669"/>
    <property type="project" value="InterPro"/>
</dbReference>
<dbReference type="AlphaFoldDB" id="A0A6L5QM78"/>
<sequence length="371" mass="39712">MNILTIVLGKELRESMRDRRTLIMLGVCVVVYPLLLALLLTKQIRAAEPQQTFIEVALLESSAPLSAYLTQHHVNVHTVRDAGELSRSPSAQEGTVGVAMEGSDDLTVYYDSTTVKTEAYQRLLGLLRDFNTQQFVRAHPDAAQLPQLSEQDTSSSALRAGDQIKGFIGMLFMPAFFFCMSTVIDATAGEKERRTAEVLLAQPLSPVSLIAGKWLSASLIGVVGLSAELLLVHGLMLSLPLEQIGMSWTVSTAEIIGLCIASASLPLLAAAVEMALAINARTYKEAQTTVGLTAMVPLLISVLAGVMGVAPHIAQALPMLSNHYLLQQLASGAHPGLMQYGSVFLINLLCAAPFLAFAAARISRPGYLANA</sequence>
<gene>
    <name evidence="2" type="ORF">GJ697_19625</name>
</gene>
<reference evidence="2 3" key="1">
    <citation type="submission" date="2019-11" db="EMBL/GenBank/DDBJ databases">
        <title>Novel species isolated from a subtropical stream in China.</title>
        <authorList>
            <person name="Lu H."/>
        </authorList>
    </citation>
    <scope>NUCLEOTIDE SEQUENCE [LARGE SCALE GENOMIC DNA]</scope>
    <source>
        <strain evidence="2 3">FT25W</strain>
    </source>
</reference>
<keyword evidence="1" id="KW-0472">Membrane</keyword>
<feature type="transmembrane region" description="Helical" evidence="1">
    <location>
        <begin position="166"/>
        <end position="184"/>
    </location>
</feature>
<dbReference type="Pfam" id="PF12679">
    <property type="entry name" value="ABC2_membrane_2"/>
    <property type="match status" value="1"/>
</dbReference>
<evidence type="ECO:0000313" key="2">
    <source>
        <dbReference type="EMBL" id="MRX10051.1"/>
    </source>
</evidence>